<dbReference type="AlphaFoldDB" id="V6DN36"/>
<feature type="region of interest" description="Disordered" evidence="2">
    <location>
        <begin position="230"/>
        <end position="268"/>
    </location>
</feature>
<organism evidence="4">
    <name type="scientific">Ligilactobacillus salivarius cp400</name>
    <dbReference type="NCBI Taxonomy" id="1273133"/>
    <lineage>
        <taxon>Bacteria</taxon>
        <taxon>Bacillati</taxon>
        <taxon>Bacillota</taxon>
        <taxon>Bacilli</taxon>
        <taxon>Lactobacillales</taxon>
        <taxon>Lactobacillaceae</taxon>
        <taxon>Ligilactobacillus</taxon>
    </lineage>
</organism>
<feature type="compositionally biased region" description="Basic residues" evidence="2">
    <location>
        <begin position="230"/>
        <end position="244"/>
    </location>
</feature>
<dbReference type="PANTHER" id="PTHR37293">
    <property type="entry name" value="PHAGE REPLICATION PROTEIN-RELATED"/>
    <property type="match status" value="1"/>
</dbReference>
<reference evidence="4" key="1">
    <citation type="submission" date="2013-10" db="EMBL/GenBank/DDBJ databases">
        <authorList>
            <person name="Crossman L."/>
        </authorList>
    </citation>
    <scope>NUCLEOTIDE SEQUENCE</scope>
</reference>
<sequence>MEEKPSYYSILTANVRYDKRLKANEKLLFSEITALSNKYGYCTATNGYFSNLYEVSKTSISTWINNLKRCGYLEIETIYKENSKEIIQRKMYPQTNPIKENLNRYSRKVTGGIKENLNTPIKENFKDNNININNININSSSNKESSFDEQINAFTAYQMTGASLTGRQQPILVDYVDRLGHELVVHAIEYMEDHTKRPNFSYLRTILNDYEDNHITTVEDAIKNEERFKEHRQKQKNKQNKKKSMFIDARTQDHSKSDEEAWEAFWNG</sequence>
<feature type="compositionally biased region" description="Basic and acidic residues" evidence="2">
    <location>
        <begin position="250"/>
        <end position="259"/>
    </location>
</feature>
<proteinExistence type="inferred from homology"/>
<dbReference type="EMBL" id="CBVR010000010">
    <property type="protein sequence ID" value="CDK35070.1"/>
    <property type="molecule type" value="Genomic_DNA"/>
</dbReference>
<reference evidence="4" key="2">
    <citation type="journal article" date="2014" name="Genome Announc.">
        <title>Draft Genome Sequence of a Novel Lactobacillus salivarius Strain Isolated from Piglet.</title>
        <authorList>
            <person name="Mackenzie D.A."/>
            <person name="McLay K."/>
            <person name="Roos S."/>
            <person name="Walter J."/>
            <person name="Swarbreck D."/>
            <person name="Drou N."/>
            <person name="Crossman L.C."/>
            <person name="Juge N."/>
        </authorList>
    </citation>
    <scope>NUCLEOTIDE SEQUENCE [LARGE SCALE GENOMIC DNA]</scope>
    <source>
        <strain>cp400</strain>
    </source>
</reference>
<evidence type="ECO:0000256" key="2">
    <source>
        <dbReference type="SAM" id="MobiDB-lite"/>
    </source>
</evidence>
<protein>
    <submittedName>
        <fullName evidence="4">77ORF016</fullName>
    </submittedName>
</protein>
<dbReference type="Pfam" id="PF07261">
    <property type="entry name" value="DnaB_2"/>
    <property type="match status" value="1"/>
</dbReference>
<dbReference type="NCBIfam" id="TIGR01446">
    <property type="entry name" value="DnaD_dom"/>
    <property type="match status" value="1"/>
</dbReference>
<dbReference type="InterPro" id="IPR053162">
    <property type="entry name" value="DnaD"/>
</dbReference>
<evidence type="ECO:0000313" key="4">
    <source>
        <dbReference type="EMBL" id="CDK35070.1"/>
    </source>
</evidence>
<comment type="caution">
    <text evidence="4">The sequence shown here is derived from an EMBL/GenBank/DDBJ whole genome shotgun (WGS) entry which is preliminary data.</text>
</comment>
<dbReference type="PANTHER" id="PTHR37293:SF5">
    <property type="entry name" value="DNA REPLICATION PROTEIN"/>
    <property type="match status" value="1"/>
</dbReference>
<gene>
    <name evidence="4" type="ORF">LSCP400_08761</name>
</gene>
<evidence type="ECO:0000259" key="3">
    <source>
        <dbReference type="Pfam" id="PF07261"/>
    </source>
</evidence>
<dbReference type="InterPro" id="IPR006343">
    <property type="entry name" value="DnaB/C_C"/>
</dbReference>
<evidence type="ECO:0000256" key="1">
    <source>
        <dbReference type="ARBA" id="ARBA00093462"/>
    </source>
</evidence>
<dbReference type="Pfam" id="PF13730">
    <property type="entry name" value="HTH_36"/>
    <property type="match status" value="1"/>
</dbReference>
<dbReference type="SUPFAM" id="SSF158499">
    <property type="entry name" value="DnaD domain-like"/>
    <property type="match status" value="1"/>
</dbReference>
<feature type="domain" description="DnaB/C C-terminal" evidence="3">
    <location>
        <begin position="158"/>
        <end position="224"/>
    </location>
</feature>
<name>V6DN36_9LACO</name>
<dbReference type="Gene3D" id="1.10.10.630">
    <property type="entry name" value="DnaD domain-like"/>
    <property type="match status" value="1"/>
</dbReference>
<dbReference type="InterPro" id="IPR034829">
    <property type="entry name" value="DnaD-like_sf"/>
</dbReference>
<accession>V6DN36</accession>
<comment type="similarity">
    <text evidence="1">Belongs to the DnaB/DnaD family.</text>
</comment>